<evidence type="ECO:0000313" key="2">
    <source>
        <dbReference type="EMBL" id="KAG0247649.1"/>
    </source>
</evidence>
<sequence>SYEQAKACLEANFPFPADNRIHTATSIKKALEAGYVFEDLAASPPSTSSPSIAAGLSFRPVQLTKEVDDLATAPAATTPAGTNWRAFHDGITNVFIKARDAHLAYSAHCFRQFQFDQGLFLAHMTKQDSEGYRIVVIGVNNKFSELSSLNFDPGNCEIDTIGGVPAEQYIQTWAEQYADYSKDANVRFGRAFSTPAFDPDEDGSTFSGSFATRGSLPPEASL</sequence>
<dbReference type="OrthoDB" id="2437318at2759"/>
<dbReference type="Proteomes" id="UP000807716">
    <property type="component" value="Unassembled WGS sequence"/>
</dbReference>
<gene>
    <name evidence="2" type="ORF">DFQ27_001777</name>
</gene>
<proteinExistence type="predicted"/>
<reference evidence="2" key="1">
    <citation type="journal article" date="2020" name="Fungal Divers.">
        <title>Resolving the Mortierellaceae phylogeny through synthesis of multi-gene phylogenetics and phylogenomics.</title>
        <authorList>
            <person name="Vandepol N."/>
            <person name="Liber J."/>
            <person name="Desiro A."/>
            <person name="Na H."/>
            <person name="Kennedy M."/>
            <person name="Barry K."/>
            <person name="Grigoriev I.V."/>
            <person name="Miller A.N."/>
            <person name="O'Donnell K."/>
            <person name="Stajich J.E."/>
            <person name="Bonito G."/>
        </authorList>
    </citation>
    <scope>NUCLEOTIDE SEQUENCE</scope>
    <source>
        <strain evidence="2">BC1065</strain>
    </source>
</reference>
<evidence type="ECO:0000313" key="3">
    <source>
        <dbReference type="Proteomes" id="UP000807716"/>
    </source>
</evidence>
<accession>A0A9P6PKT6</accession>
<keyword evidence="3" id="KW-1185">Reference proteome</keyword>
<dbReference type="PANTHER" id="PTHR37049:SF4">
    <property type="entry name" value="RHODANESE DOMAIN-CONTAINING PROTEIN"/>
    <property type="match status" value="1"/>
</dbReference>
<dbReference type="EMBL" id="JAAAJB010001615">
    <property type="protein sequence ID" value="KAG0247649.1"/>
    <property type="molecule type" value="Genomic_DNA"/>
</dbReference>
<dbReference type="InterPro" id="IPR052766">
    <property type="entry name" value="S41A_metabolite_peptidase"/>
</dbReference>
<dbReference type="AlphaFoldDB" id="A0A9P6PKT6"/>
<dbReference type="PANTHER" id="PTHR37049">
    <property type="entry name" value="PEPTIDASE S41 FAMILY PROTEIN"/>
    <property type="match status" value="1"/>
</dbReference>
<feature type="non-terminal residue" evidence="2">
    <location>
        <position position="222"/>
    </location>
</feature>
<protein>
    <submittedName>
        <fullName evidence="2">Uncharacterized protein</fullName>
    </submittedName>
</protein>
<evidence type="ECO:0000256" key="1">
    <source>
        <dbReference type="SAM" id="MobiDB-lite"/>
    </source>
</evidence>
<organism evidence="2 3">
    <name type="scientific">Actinomortierella ambigua</name>
    <dbReference type="NCBI Taxonomy" id="1343610"/>
    <lineage>
        <taxon>Eukaryota</taxon>
        <taxon>Fungi</taxon>
        <taxon>Fungi incertae sedis</taxon>
        <taxon>Mucoromycota</taxon>
        <taxon>Mortierellomycotina</taxon>
        <taxon>Mortierellomycetes</taxon>
        <taxon>Mortierellales</taxon>
        <taxon>Mortierellaceae</taxon>
        <taxon>Actinomortierella</taxon>
    </lineage>
</organism>
<feature type="non-terminal residue" evidence="2">
    <location>
        <position position="1"/>
    </location>
</feature>
<name>A0A9P6PKT6_9FUNG</name>
<comment type="caution">
    <text evidence="2">The sequence shown here is derived from an EMBL/GenBank/DDBJ whole genome shotgun (WGS) entry which is preliminary data.</text>
</comment>
<feature type="region of interest" description="Disordered" evidence="1">
    <location>
        <begin position="199"/>
        <end position="222"/>
    </location>
</feature>